<evidence type="ECO:0000313" key="6">
    <source>
        <dbReference type="EMBL" id="MBP2376398.1"/>
    </source>
</evidence>
<protein>
    <recommendedName>
        <fullName evidence="1">site-specific DNA-methyltransferase (adenine-specific)</fullName>
        <ecNumber evidence="1">2.1.1.72</ecNumber>
    </recommendedName>
</protein>
<keyword evidence="2 6" id="KW-0489">Methyltransferase</keyword>
<evidence type="ECO:0000256" key="3">
    <source>
        <dbReference type="ARBA" id="ARBA00022679"/>
    </source>
</evidence>
<gene>
    <name evidence="6" type="ORF">JOF46_004310</name>
</gene>
<reference evidence="6 7" key="1">
    <citation type="submission" date="2021-03" db="EMBL/GenBank/DDBJ databases">
        <title>Sequencing the genomes of 1000 actinobacteria strains.</title>
        <authorList>
            <person name="Klenk H.-P."/>
        </authorList>
    </citation>
    <scope>NUCLEOTIDE SEQUENCE [LARGE SCALE GENOMIC DNA]</scope>
    <source>
        <strain evidence="6 7">DSM 15454</strain>
    </source>
</reference>
<dbReference type="EMBL" id="JAGIOE010000001">
    <property type="protein sequence ID" value="MBP2376398.1"/>
    <property type="molecule type" value="Genomic_DNA"/>
</dbReference>
<sequence length="355" mass="39272">MTAPAPSTVSINAALAHAAHYPRLRYMGSKYKLAPQLASVFDELGGDTFLDAFSGSGFVGYLAKAMGFQVTSNDYMNYGRVIASAAICSNDPLLTREIIERITGPAADDRDFIQRTFDGVFFTADDRVFLDSAWSHIAQLEGQTKDMALAALILSAARKQPRGVFTISGDLSHYDDGRRDLRTPLREHFVEHAAKYNDTAFGGGLEHRAIKGDTLSLEETEYDIVYMDPPYAPPTDDADYTKRYHFLEGLSDYWAAGEIMQNTKTKKIPKRHSAFANKLTASDALRATFQKFAGARALVVSYSSNSVPGLEWMTTELGKVKSSVEVREVPHTYSFGTHGTAIRRQATEYIFIAKD</sequence>
<accession>A0ABS4WJT4</accession>
<evidence type="ECO:0000256" key="5">
    <source>
        <dbReference type="ARBA" id="ARBA00047942"/>
    </source>
</evidence>
<dbReference type="GO" id="GO:0009007">
    <property type="term" value="F:site-specific DNA-methyltransferase (adenine-specific) activity"/>
    <property type="evidence" value="ECO:0007669"/>
    <property type="project" value="UniProtKB-EC"/>
</dbReference>
<dbReference type="InterPro" id="IPR029063">
    <property type="entry name" value="SAM-dependent_MTases_sf"/>
</dbReference>
<dbReference type="EC" id="2.1.1.72" evidence="1"/>
<comment type="caution">
    <text evidence="6">The sequence shown here is derived from an EMBL/GenBank/DDBJ whole genome shotgun (WGS) entry which is preliminary data.</text>
</comment>
<dbReference type="PROSITE" id="PS00092">
    <property type="entry name" value="N6_MTASE"/>
    <property type="match status" value="1"/>
</dbReference>
<evidence type="ECO:0000256" key="2">
    <source>
        <dbReference type="ARBA" id="ARBA00022603"/>
    </source>
</evidence>
<dbReference type="Pfam" id="PF02086">
    <property type="entry name" value="MethyltransfD12"/>
    <property type="match status" value="1"/>
</dbReference>
<keyword evidence="4" id="KW-0949">S-adenosyl-L-methionine</keyword>
<evidence type="ECO:0000313" key="7">
    <source>
        <dbReference type="Proteomes" id="UP000766570"/>
    </source>
</evidence>
<evidence type="ECO:0000256" key="4">
    <source>
        <dbReference type="ARBA" id="ARBA00022691"/>
    </source>
</evidence>
<proteinExistence type="predicted"/>
<evidence type="ECO:0000256" key="1">
    <source>
        <dbReference type="ARBA" id="ARBA00011900"/>
    </source>
</evidence>
<comment type="catalytic activity">
    <reaction evidence="5">
        <text>a 2'-deoxyadenosine in DNA + S-adenosyl-L-methionine = an N(6)-methyl-2'-deoxyadenosine in DNA + S-adenosyl-L-homocysteine + H(+)</text>
        <dbReference type="Rhea" id="RHEA:15197"/>
        <dbReference type="Rhea" id="RHEA-COMP:12418"/>
        <dbReference type="Rhea" id="RHEA-COMP:12419"/>
        <dbReference type="ChEBI" id="CHEBI:15378"/>
        <dbReference type="ChEBI" id="CHEBI:57856"/>
        <dbReference type="ChEBI" id="CHEBI:59789"/>
        <dbReference type="ChEBI" id="CHEBI:90615"/>
        <dbReference type="ChEBI" id="CHEBI:90616"/>
        <dbReference type="EC" id="2.1.1.72"/>
    </reaction>
</comment>
<dbReference type="InterPro" id="IPR002052">
    <property type="entry name" value="DNA_methylase_N6_adenine_CS"/>
</dbReference>
<dbReference type="SUPFAM" id="SSF53335">
    <property type="entry name" value="S-adenosyl-L-methionine-dependent methyltransferases"/>
    <property type="match status" value="1"/>
</dbReference>
<dbReference type="Proteomes" id="UP000766570">
    <property type="component" value="Unassembled WGS sequence"/>
</dbReference>
<keyword evidence="3 6" id="KW-0808">Transferase</keyword>
<dbReference type="InterPro" id="IPR012327">
    <property type="entry name" value="MeTrfase_D12"/>
</dbReference>
<dbReference type="GO" id="GO:0032259">
    <property type="term" value="P:methylation"/>
    <property type="evidence" value="ECO:0007669"/>
    <property type="project" value="UniProtKB-KW"/>
</dbReference>
<dbReference type="PRINTS" id="PR00505">
    <property type="entry name" value="D12N6MTFRASE"/>
</dbReference>
<dbReference type="RefSeq" id="WP_245348224.1">
    <property type="nucleotide sequence ID" value="NZ_BAAAMI010000012.1"/>
</dbReference>
<keyword evidence="7" id="KW-1185">Reference proteome</keyword>
<organism evidence="6 7">
    <name type="scientific">Paeniglutamicibacter psychrophenolicus</name>
    <dbReference type="NCBI Taxonomy" id="257454"/>
    <lineage>
        <taxon>Bacteria</taxon>
        <taxon>Bacillati</taxon>
        <taxon>Actinomycetota</taxon>
        <taxon>Actinomycetes</taxon>
        <taxon>Micrococcales</taxon>
        <taxon>Micrococcaceae</taxon>
        <taxon>Paeniglutamicibacter</taxon>
    </lineage>
</organism>
<name>A0ABS4WJT4_9MICC</name>